<organism evidence="1 2">
    <name type="scientific">Salibacterium qingdaonense</name>
    <dbReference type="NCBI Taxonomy" id="266892"/>
    <lineage>
        <taxon>Bacteria</taxon>
        <taxon>Bacillati</taxon>
        <taxon>Bacillota</taxon>
        <taxon>Bacilli</taxon>
        <taxon>Bacillales</taxon>
        <taxon>Bacillaceae</taxon>
    </lineage>
</organism>
<protein>
    <recommendedName>
        <fullName evidence="3">Adapter protein MecA 1/2</fullName>
    </recommendedName>
</protein>
<dbReference type="EMBL" id="FOTY01000010">
    <property type="protein sequence ID" value="SFL98494.1"/>
    <property type="molecule type" value="Genomic_DNA"/>
</dbReference>
<keyword evidence="2" id="KW-1185">Reference proteome</keyword>
<sequence length="183" mass="21034">MELYTLPEDRLMVRLHEEDRFYNQGNSVECWSSEQSEMLFAVLFQIICDHFNIEEDAQMHAEISRSWDDVLLFIIECLDEEGRKLKVSRSSPGKSELLFRFAAREDLISLSKQARSIALTGGTLIFFYPFSYLLFEDSSASASQELEMLMEEYGERSCLDAASIRQRGTVLQEKNAISFLADG</sequence>
<dbReference type="STRING" id="266892.SAMN04488054_11056"/>
<evidence type="ECO:0008006" key="3">
    <source>
        <dbReference type="Google" id="ProtNLM"/>
    </source>
</evidence>
<dbReference type="Gene3D" id="3.30.70.1950">
    <property type="match status" value="1"/>
</dbReference>
<dbReference type="InterPro" id="IPR038471">
    <property type="entry name" value="MecA_C_sf"/>
</dbReference>
<accession>A0A1I4M5J5</accession>
<gene>
    <name evidence="1" type="ORF">SAMN04488054_11056</name>
</gene>
<reference evidence="1 2" key="1">
    <citation type="submission" date="2016-10" db="EMBL/GenBank/DDBJ databases">
        <authorList>
            <person name="de Groot N.N."/>
        </authorList>
    </citation>
    <scope>NUCLEOTIDE SEQUENCE [LARGE SCALE GENOMIC DNA]</scope>
    <source>
        <strain evidence="1 2">CGMCC 1.6134</strain>
    </source>
</reference>
<evidence type="ECO:0000313" key="2">
    <source>
        <dbReference type="Proteomes" id="UP000199668"/>
    </source>
</evidence>
<dbReference type="Proteomes" id="UP000199668">
    <property type="component" value="Unassembled WGS sequence"/>
</dbReference>
<dbReference type="RefSeq" id="WP_090926823.1">
    <property type="nucleotide sequence ID" value="NZ_FOTY01000010.1"/>
</dbReference>
<dbReference type="OrthoDB" id="2965928at2"/>
<name>A0A1I4M5J5_9BACI</name>
<evidence type="ECO:0000313" key="1">
    <source>
        <dbReference type="EMBL" id="SFL98494.1"/>
    </source>
</evidence>
<proteinExistence type="predicted"/>
<dbReference type="AlphaFoldDB" id="A0A1I4M5J5"/>